<dbReference type="PANTHER" id="PTHR31730:SF32">
    <property type="entry name" value="PROTEIN PSK SIMULATOR 1"/>
    <property type="match status" value="1"/>
</dbReference>
<feature type="region of interest" description="Disordered" evidence="1">
    <location>
        <begin position="569"/>
        <end position="612"/>
    </location>
</feature>
<keyword evidence="5" id="KW-1185">Reference proteome</keyword>
<gene>
    <name evidence="4" type="ORF">Scep_002890</name>
</gene>
<feature type="domain" description="DUF3475" evidence="3">
    <location>
        <begin position="150"/>
        <end position="206"/>
    </location>
</feature>
<feature type="compositionally biased region" description="Basic and acidic residues" evidence="1">
    <location>
        <begin position="576"/>
        <end position="589"/>
    </location>
</feature>
<feature type="compositionally biased region" description="Polar residues" evidence="1">
    <location>
        <begin position="7"/>
        <end position="25"/>
    </location>
</feature>
<dbReference type="PANTHER" id="PTHR31730">
    <property type="entry name" value="OS01G0873900 PROTEIN"/>
    <property type="match status" value="1"/>
</dbReference>
<feature type="region of interest" description="Disordered" evidence="1">
    <location>
        <begin position="1"/>
        <end position="27"/>
    </location>
</feature>
<dbReference type="EMBL" id="JBBNAG010000001">
    <property type="protein sequence ID" value="KAK9167699.1"/>
    <property type="molecule type" value="Genomic_DNA"/>
</dbReference>
<dbReference type="Proteomes" id="UP001419268">
    <property type="component" value="Unassembled WGS sequence"/>
</dbReference>
<protein>
    <submittedName>
        <fullName evidence="4">Uncharacterized protein</fullName>
    </submittedName>
</protein>
<evidence type="ECO:0000313" key="5">
    <source>
        <dbReference type="Proteomes" id="UP001419268"/>
    </source>
</evidence>
<organism evidence="4 5">
    <name type="scientific">Stephania cephalantha</name>
    <dbReference type="NCBI Taxonomy" id="152367"/>
    <lineage>
        <taxon>Eukaryota</taxon>
        <taxon>Viridiplantae</taxon>
        <taxon>Streptophyta</taxon>
        <taxon>Embryophyta</taxon>
        <taxon>Tracheophyta</taxon>
        <taxon>Spermatophyta</taxon>
        <taxon>Magnoliopsida</taxon>
        <taxon>Ranunculales</taxon>
        <taxon>Menispermaceae</taxon>
        <taxon>Menispermoideae</taxon>
        <taxon>Cissampelideae</taxon>
        <taxon>Stephania</taxon>
    </lineage>
</organism>
<feature type="region of interest" description="Disordered" evidence="1">
    <location>
        <begin position="525"/>
        <end position="550"/>
    </location>
</feature>
<feature type="domain" description="DUF668" evidence="2">
    <location>
        <begin position="371"/>
        <end position="455"/>
    </location>
</feature>
<proteinExistence type="predicted"/>
<dbReference type="GO" id="GO:0045927">
    <property type="term" value="P:positive regulation of growth"/>
    <property type="evidence" value="ECO:0007669"/>
    <property type="project" value="InterPro"/>
</dbReference>
<dbReference type="Pfam" id="PF05003">
    <property type="entry name" value="DUF668"/>
    <property type="match status" value="1"/>
</dbReference>
<dbReference type="InterPro" id="IPR045021">
    <property type="entry name" value="PSI1/2/3"/>
</dbReference>
<dbReference type="InterPro" id="IPR007700">
    <property type="entry name" value="DUF668"/>
</dbReference>
<reference evidence="4 5" key="1">
    <citation type="submission" date="2024-01" db="EMBL/GenBank/DDBJ databases">
        <title>Genome assemblies of Stephania.</title>
        <authorList>
            <person name="Yang L."/>
        </authorList>
    </citation>
    <scope>NUCLEOTIDE SEQUENCE [LARGE SCALE GENOMIC DNA]</scope>
    <source>
        <strain evidence="4">JXDWG</strain>
        <tissue evidence="4">Leaf</tissue>
    </source>
</reference>
<sequence length="641" mass="70878">MGGLCSRRSTVENAPSGSFPQTNGYIGNGGIEAKGDSVLTPPIVGEGMDKLSADSFSFPDMNASSLVNIQNDIDDGIPRLPRALSHKSRSTKSKPSAKVSEVGSLLGRAGTAGLGKAVEVLDTLGSSMTNLNLSSGFVSGVTTKGNKISILAFEVANTIVKGGNLMQSLSKENIKHLKEAVLPSEGVQNLVSKDMEELLRIAASDKREELKVFSGEVVRFGNRCKDPQWHNLDRYFEKLGSELDPQKQLKEEAETLMQQLMTMVQYTAELYHEMHALDRFEQDYRRKLQEEDNSNASQRGDSLAILRAELKSQKKHVRNLRKKSLWSKILEEVMEKLVDIVHFLHLEIHDAFGGADAEKPVKGHPKSHQKLGPAGLALHYANIITQIDTLVSRSSSVPPNTRDALYQSLPPNVKSALRTKLMSFQIAEELTVQQIKAEMEKTLQWIVPIAANTTKAHHGFGWVGEWANTGSEANRKPAGQTDLLRIETLHHADKEKTEAYILDLVAWLHHLVSLSRSTNCGVPSPIKSPIRSPNQKTVMLPKHKGNSPSPVLTIEDHEMLRDVNKRKLTPGISKSQEFDTVKSRLDKHSRLSKSNSHSPSSGGNKDFIPVRRPPKLPIIDFDIDKTKALDVIDRVDTLRNS</sequence>
<dbReference type="AlphaFoldDB" id="A0AAP0LES6"/>
<accession>A0AAP0LES6</accession>
<dbReference type="InterPro" id="IPR021864">
    <property type="entry name" value="DUF3475"/>
</dbReference>
<evidence type="ECO:0000259" key="2">
    <source>
        <dbReference type="Pfam" id="PF05003"/>
    </source>
</evidence>
<feature type="region of interest" description="Disordered" evidence="1">
    <location>
        <begin position="78"/>
        <end position="102"/>
    </location>
</feature>
<dbReference type="Pfam" id="PF11961">
    <property type="entry name" value="DUF3475"/>
    <property type="match status" value="1"/>
</dbReference>
<evidence type="ECO:0000256" key="1">
    <source>
        <dbReference type="SAM" id="MobiDB-lite"/>
    </source>
</evidence>
<evidence type="ECO:0000259" key="3">
    <source>
        <dbReference type="Pfam" id="PF11961"/>
    </source>
</evidence>
<evidence type="ECO:0000313" key="4">
    <source>
        <dbReference type="EMBL" id="KAK9167699.1"/>
    </source>
</evidence>
<name>A0AAP0LES6_9MAGN</name>
<comment type="caution">
    <text evidence="4">The sequence shown here is derived from an EMBL/GenBank/DDBJ whole genome shotgun (WGS) entry which is preliminary data.</text>
</comment>
<feature type="compositionally biased region" description="Low complexity" evidence="1">
    <location>
        <begin position="592"/>
        <end position="601"/>
    </location>
</feature>